<dbReference type="EMBL" id="CAJPVJ010051571">
    <property type="protein sequence ID" value="CAG2183178.1"/>
    <property type="molecule type" value="Genomic_DNA"/>
</dbReference>
<organism evidence="1">
    <name type="scientific">Oppiella nova</name>
    <dbReference type="NCBI Taxonomy" id="334625"/>
    <lineage>
        <taxon>Eukaryota</taxon>
        <taxon>Metazoa</taxon>
        <taxon>Ecdysozoa</taxon>
        <taxon>Arthropoda</taxon>
        <taxon>Chelicerata</taxon>
        <taxon>Arachnida</taxon>
        <taxon>Acari</taxon>
        <taxon>Acariformes</taxon>
        <taxon>Sarcoptiformes</taxon>
        <taxon>Oribatida</taxon>
        <taxon>Brachypylina</taxon>
        <taxon>Oppioidea</taxon>
        <taxon>Oppiidae</taxon>
        <taxon>Oppiella</taxon>
    </lineage>
</organism>
<name>A0A7R9R156_9ACAR</name>
<sequence>MGDAVVNVEKEVDKVVNKFHELQRHNDQTLDDLIQQINSYQRDLMLLSGMYGGVDDLPIGEPIAPRIQSPANELTQIQRDLLYDNVIKKTRNTISQFSSEHR</sequence>
<proteinExistence type="predicted"/>
<gene>
    <name evidence="1" type="ORF">ONB1V03_LOCUS22599</name>
</gene>
<accession>A0A7R9R156</accession>
<dbReference type="AlphaFoldDB" id="A0A7R9R156"/>
<feature type="non-terminal residue" evidence="1">
    <location>
        <position position="1"/>
    </location>
</feature>
<protein>
    <submittedName>
        <fullName evidence="1">Uncharacterized protein</fullName>
    </submittedName>
</protein>
<evidence type="ECO:0000313" key="1">
    <source>
        <dbReference type="EMBL" id="CAD7666050.1"/>
    </source>
</evidence>
<evidence type="ECO:0000313" key="2">
    <source>
        <dbReference type="Proteomes" id="UP000728032"/>
    </source>
</evidence>
<reference evidence="1" key="1">
    <citation type="submission" date="2020-11" db="EMBL/GenBank/DDBJ databases">
        <authorList>
            <person name="Tran Van P."/>
        </authorList>
    </citation>
    <scope>NUCLEOTIDE SEQUENCE</scope>
</reference>
<keyword evidence="2" id="KW-1185">Reference proteome</keyword>
<dbReference type="Proteomes" id="UP000728032">
    <property type="component" value="Unassembled WGS sequence"/>
</dbReference>
<dbReference type="EMBL" id="OC966396">
    <property type="protein sequence ID" value="CAD7666050.1"/>
    <property type="molecule type" value="Genomic_DNA"/>
</dbReference>